<evidence type="ECO:0008006" key="3">
    <source>
        <dbReference type="Google" id="ProtNLM"/>
    </source>
</evidence>
<evidence type="ECO:0000313" key="1">
    <source>
        <dbReference type="EMBL" id="GMI12942.1"/>
    </source>
</evidence>
<keyword evidence="2" id="KW-1185">Reference proteome</keyword>
<dbReference type="Proteomes" id="UP001165122">
    <property type="component" value="Unassembled WGS sequence"/>
</dbReference>
<sequence length="254" mass="27743">MSRYAQAGDQSAEDLFFSEEPQFIKAYTFDREAMINFETTLTKNYQLALLCHPIVLCGTIVCAPCCAYQRCLIDDNVRDKVNATHVALTTDGIKFVIDRHKTQCRSDCQDQGKISKTVAYSKITDADMQEPAGKSGPCCCMVENVLTKVNVDTASSGAITSADGSTSHELSIAGLTDPHQFKADVWAMIRGDGVDGFVPYNSRGSAPVKATAVMERGGGKSVLERMEELEKLKAKGYVTQTEFDAKRKEILADA</sequence>
<name>A0A9W7FIR3_9STRA</name>
<dbReference type="OrthoDB" id="193865at2759"/>
<organism evidence="1 2">
    <name type="scientific">Triparma laevis f. longispina</name>
    <dbReference type="NCBI Taxonomy" id="1714387"/>
    <lineage>
        <taxon>Eukaryota</taxon>
        <taxon>Sar</taxon>
        <taxon>Stramenopiles</taxon>
        <taxon>Ochrophyta</taxon>
        <taxon>Bolidophyceae</taxon>
        <taxon>Parmales</taxon>
        <taxon>Triparmaceae</taxon>
        <taxon>Triparma</taxon>
    </lineage>
</organism>
<gene>
    <name evidence="1" type="ORF">TrLO_g7202</name>
</gene>
<reference evidence="2" key="1">
    <citation type="journal article" date="2023" name="Commun. Biol.">
        <title>Genome analysis of Parmales, the sister group of diatoms, reveals the evolutionary specialization of diatoms from phago-mixotrophs to photoautotrophs.</title>
        <authorList>
            <person name="Ban H."/>
            <person name="Sato S."/>
            <person name="Yoshikawa S."/>
            <person name="Yamada K."/>
            <person name="Nakamura Y."/>
            <person name="Ichinomiya M."/>
            <person name="Sato N."/>
            <person name="Blanc-Mathieu R."/>
            <person name="Endo H."/>
            <person name="Kuwata A."/>
            <person name="Ogata H."/>
        </authorList>
    </citation>
    <scope>NUCLEOTIDE SEQUENCE [LARGE SCALE GENOMIC DNA]</scope>
    <source>
        <strain evidence="2">NIES 3700</strain>
    </source>
</reference>
<dbReference type="EMBL" id="BRXW01000183">
    <property type="protein sequence ID" value="GMI12942.1"/>
    <property type="molecule type" value="Genomic_DNA"/>
</dbReference>
<protein>
    <recommendedName>
        <fullName evidence="3">SHOCT domain-containing protein</fullName>
    </recommendedName>
</protein>
<proteinExistence type="predicted"/>
<comment type="caution">
    <text evidence="1">The sequence shown here is derived from an EMBL/GenBank/DDBJ whole genome shotgun (WGS) entry which is preliminary data.</text>
</comment>
<accession>A0A9W7FIR3</accession>
<dbReference type="AlphaFoldDB" id="A0A9W7FIR3"/>
<evidence type="ECO:0000313" key="2">
    <source>
        <dbReference type="Proteomes" id="UP001165122"/>
    </source>
</evidence>